<protein>
    <recommendedName>
        <fullName evidence="5">Endonuclease/exonuclease/phosphatase domain-containing protein</fullName>
    </recommendedName>
</protein>
<comment type="caution">
    <text evidence="1">The sequence shown here is derived from an EMBL/GenBank/DDBJ whole genome shotgun (WGS) entry which is preliminary data.</text>
</comment>
<dbReference type="EMBL" id="SSTD01001370">
    <property type="protein sequence ID" value="TYK29740.1"/>
    <property type="molecule type" value="Genomic_DNA"/>
</dbReference>
<dbReference type="Gene3D" id="3.60.10.10">
    <property type="entry name" value="Endonuclease/exonuclease/phosphatase"/>
    <property type="match status" value="1"/>
</dbReference>
<evidence type="ECO:0000313" key="4">
    <source>
        <dbReference type="Proteomes" id="UP000321947"/>
    </source>
</evidence>
<dbReference type="AlphaFoldDB" id="A0A5A7TWB6"/>
<dbReference type="InterPro" id="IPR036691">
    <property type="entry name" value="Endo/exonu/phosph_ase_sf"/>
</dbReference>
<gene>
    <name evidence="2" type="ORF">E5676_scaffold1280G00100</name>
    <name evidence="1" type="ORF">E6C27_scaffold83G00680</name>
</gene>
<evidence type="ECO:0000313" key="2">
    <source>
        <dbReference type="EMBL" id="TYK29740.1"/>
    </source>
</evidence>
<dbReference type="SUPFAM" id="SSF56219">
    <property type="entry name" value="DNase I-like"/>
    <property type="match status" value="1"/>
</dbReference>
<dbReference type="Proteomes" id="UP000321393">
    <property type="component" value="Unassembled WGS sequence"/>
</dbReference>
<name>A0A5A7TWB6_CUCMM</name>
<evidence type="ECO:0000313" key="3">
    <source>
        <dbReference type="Proteomes" id="UP000321393"/>
    </source>
</evidence>
<evidence type="ECO:0000313" key="1">
    <source>
        <dbReference type="EMBL" id="KAA0047188.1"/>
    </source>
</evidence>
<dbReference type="Proteomes" id="UP000321947">
    <property type="component" value="Unassembled WGS sequence"/>
</dbReference>
<dbReference type="OrthoDB" id="1718935at2759"/>
<accession>A0A5A7TWB6</accession>
<evidence type="ECO:0008006" key="5">
    <source>
        <dbReference type="Google" id="ProtNLM"/>
    </source>
</evidence>
<proteinExistence type="predicted"/>
<reference evidence="3 4" key="1">
    <citation type="submission" date="2019-08" db="EMBL/GenBank/DDBJ databases">
        <title>Draft genome sequences of two oriental melons (Cucumis melo L. var makuwa).</title>
        <authorList>
            <person name="Kwon S.-Y."/>
        </authorList>
    </citation>
    <scope>NUCLEOTIDE SEQUENCE [LARGE SCALE GENOMIC DNA]</scope>
    <source>
        <strain evidence="4">cv. Chang Bougi</strain>
        <strain evidence="3">cv. SW 3</strain>
        <tissue evidence="1">Leaf</tissue>
    </source>
</reference>
<dbReference type="EMBL" id="SSTE01013280">
    <property type="protein sequence ID" value="KAA0047188.1"/>
    <property type="molecule type" value="Genomic_DNA"/>
</dbReference>
<organism evidence="1 3">
    <name type="scientific">Cucumis melo var. makuwa</name>
    <name type="common">Oriental melon</name>
    <dbReference type="NCBI Taxonomy" id="1194695"/>
    <lineage>
        <taxon>Eukaryota</taxon>
        <taxon>Viridiplantae</taxon>
        <taxon>Streptophyta</taxon>
        <taxon>Embryophyta</taxon>
        <taxon>Tracheophyta</taxon>
        <taxon>Spermatophyta</taxon>
        <taxon>Magnoliopsida</taxon>
        <taxon>eudicotyledons</taxon>
        <taxon>Gunneridae</taxon>
        <taxon>Pentapetalae</taxon>
        <taxon>rosids</taxon>
        <taxon>fabids</taxon>
        <taxon>Cucurbitales</taxon>
        <taxon>Cucurbitaceae</taxon>
        <taxon>Benincaseae</taxon>
        <taxon>Cucumis</taxon>
    </lineage>
</organism>
<sequence length="144" mass="16044">MDSKFEKATASKERISAATKILSWNTRGLIDQSKQLAIKQLLENTNPNLVLIQESKRESIELDIIKAIWSSKDIGWDVGFMKSHLANQIPFGAKSFKAFMGAAPLAGIPMVRIRAAFEASGSISQNSGTRLKLWQCLRFEMAEE</sequence>